<protein>
    <submittedName>
        <fullName evidence="2">Uncharacterized protein</fullName>
    </submittedName>
</protein>
<feature type="transmembrane region" description="Helical" evidence="1">
    <location>
        <begin position="15"/>
        <end position="38"/>
    </location>
</feature>
<gene>
    <name evidence="2" type="ORF">DPCES_1636</name>
</gene>
<keyword evidence="1" id="KW-1133">Transmembrane helix</keyword>
<dbReference type="AlphaFoldDB" id="A0A098AY24"/>
<proteinExistence type="predicted"/>
<dbReference type="EMBL" id="LK996017">
    <property type="protein sequence ID" value="CDX01523.1"/>
    <property type="molecule type" value="Genomic_DNA"/>
</dbReference>
<name>A0A098AY24_DESHA</name>
<keyword evidence="1" id="KW-0472">Membrane</keyword>
<feature type="transmembrane region" description="Helical" evidence="1">
    <location>
        <begin position="58"/>
        <end position="80"/>
    </location>
</feature>
<accession>A0A098AY24</accession>
<sequence>MGNKEKNKKPWYKRWWVWVVAVLVVGLLLATPLIINYAYMLGTPDGKPNTAFSATDALTLYCSVLTFLGTVLLGVAALYLNHKSNLTNKRLLNLESVRESKIVFEMYFSYVEEFSNIFDPVYVLGIPNDVRNDLDVFNVIKSSQLKALSIKRRLLFIDKDNSSHTYIQYVMDKYREILDIVIKPDSRSSKDTFKEIMSFIKSNADDNNKKSLEFMYYISKKLFKESI</sequence>
<evidence type="ECO:0000313" key="2">
    <source>
        <dbReference type="EMBL" id="CDX01523.1"/>
    </source>
</evidence>
<dbReference type="PATRIC" id="fig|49338.4.peg.1758"/>
<reference evidence="2" key="1">
    <citation type="submission" date="2014-07" db="EMBL/GenBank/DDBJ databases">
        <authorList>
            <person name="Hornung V.Bastian."/>
        </authorList>
    </citation>
    <scope>NUCLEOTIDE SEQUENCE</scope>
    <source>
        <strain evidence="2">PCE-S</strain>
    </source>
</reference>
<evidence type="ECO:0000256" key="1">
    <source>
        <dbReference type="SAM" id="Phobius"/>
    </source>
</evidence>
<organism evidence="2">
    <name type="scientific">Desulfitobacterium hafniense</name>
    <name type="common">Desulfitobacterium frappieri</name>
    <dbReference type="NCBI Taxonomy" id="49338"/>
    <lineage>
        <taxon>Bacteria</taxon>
        <taxon>Bacillati</taxon>
        <taxon>Bacillota</taxon>
        <taxon>Clostridia</taxon>
        <taxon>Eubacteriales</taxon>
        <taxon>Desulfitobacteriaceae</taxon>
        <taxon>Desulfitobacterium</taxon>
    </lineage>
</organism>
<dbReference type="RefSeq" id="WP_208925538.1">
    <property type="nucleotide sequence ID" value="NZ_LK996017.1"/>
</dbReference>
<keyword evidence="1" id="KW-0812">Transmembrane</keyword>